<keyword evidence="1 2" id="KW-0728">SH3 domain</keyword>
<dbReference type="PRINTS" id="PR00452">
    <property type="entry name" value="SH3DOMAIN"/>
</dbReference>
<keyword evidence="5" id="KW-1185">Reference proteome</keyword>
<reference evidence="4" key="2">
    <citation type="submission" date="2025-09" db="UniProtKB">
        <authorList>
            <consortium name="Ensembl"/>
        </authorList>
    </citation>
    <scope>IDENTIFICATION</scope>
</reference>
<protein>
    <recommendedName>
        <fullName evidence="3">SH3 domain-containing protein</fullName>
    </recommendedName>
</protein>
<evidence type="ECO:0000256" key="1">
    <source>
        <dbReference type="ARBA" id="ARBA00022443"/>
    </source>
</evidence>
<evidence type="ECO:0000256" key="2">
    <source>
        <dbReference type="PROSITE-ProRule" id="PRU00192"/>
    </source>
</evidence>
<dbReference type="Gene3D" id="2.30.30.40">
    <property type="entry name" value="SH3 Domains"/>
    <property type="match status" value="1"/>
</dbReference>
<organism evidence="4 5">
    <name type="scientific">Periophthalmus magnuspinnatus</name>
    <dbReference type="NCBI Taxonomy" id="409849"/>
    <lineage>
        <taxon>Eukaryota</taxon>
        <taxon>Metazoa</taxon>
        <taxon>Chordata</taxon>
        <taxon>Craniata</taxon>
        <taxon>Vertebrata</taxon>
        <taxon>Euteleostomi</taxon>
        <taxon>Actinopterygii</taxon>
        <taxon>Neopterygii</taxon>
        <taxon>Teleostei</taxon>
        <taxon>Neoteleostei</taxon>
        <taxon>Acanthomorphata</taxon>
        <taxon>Gobiaria</taxon>
        <taxon>Gobiiformes</taxon>
        <taxon>Gobioidei</taxon>
        <taxon>Gobiidae</taxon>
        <taxon>Oxudercinae</taxon>
        <taxon>Periophthalmus</taxon>
    </lineage>
</organism>
<dbReference type="Pfam" id="PF00018">
    <property type="entry name" value="SH3_1"/>
    <property type="match status" value="1"/>
</dbReference>
<dbReference type="STRING" id="409849.ENSPMGP00000023457"/>
<dbReference type="PROSITE" id="PS50002">
    <property type="entry name" value="SH3"/>
    <property type="match status" value="1"/>
</dbReference>
<dbReference type="InterPro" id="IPR036028">
    <property type="entry name" value="SH3-like_dom_sf"/>
</dbReference>
<dbReference type="InterPro" id="IPR001452">
    <property type="entry name" value="SH3_domain"/>
</dbReference>
<accession>A0A3B4B1L3</accession>
<dbReference type="SMART" id="SM00326">
    <property type="entry name" value="SH3"/>
    <property type="match status" value="1"/>
</dbReference>
<dbReference type="SUPFAM" id="SSF50044">
    <property type="entry name" value="SH3-domain"/>
    <property type="match status" value="1"/>
</dbReference>
<proteinExistence type="predicted"/>
<sequence length="118" mass="13333">MGDSELRLCPCLSSLWDRLKGHKNTEGTSNQVVLSPVLVSSVYGSSQAEARYVALSDFVAGQEDEMSFQQGDRFKMLGHTGEWWTVQKMDESGQARGTGNVPFKYLERVELLYFLNYK</sequence>
<reference evidence="4" key="1">
    <citation type="submission" date="2025-08" db="UniProtKB">
        <authorList>
            <consortium name="Ensembl"/>
        </authorList>
    </citation>
    <scope>IDENTIFICATION</scope>
</reference>
<name>A0A3B4B1L3_9GOBI</name>
<evidence type="ECO:0000313" key="5">
    <source>
        <dbReference type="Proteomes" id="UP000261520"/>
    </source>
</evidence>
<feature type="domain" description="SH3" evidence="3">
    <location>
        <begin position="47"/>
        <end position="111"/>
    </location>
</feature>
<dbReference type="Ensembl" id="ENSPMGT00000024990.1">
    <property type="protein sequence ID" value="ENSPMGP00000023457.1"/>
    <property type="gene ID" value="ENSPMGG00000018973.1"/>
</dbReference>
<dbReference type="Proteomes" id="UP000261520">
    <property type="component" value="Unplaced"/>
</dbReference>
<evidence type="ECO:0000313" key="4">
    <source>
        <dbReference type="Ensembl" id="ENSPMGP00000023457.1"/>
    </source>
</evidence>
<evidence type="ECO:0000259" key="3">
    <source>
        <dbReference type="PROSITE" id="PS50002"/>
    </source>
</evidence>
<dbReference type="AlphaFoldDB" id="A0A3B4B1L3"/>